<dbReference type="PANTHER" id="PTHR31672">
    <property type="entry name" value="BNACNNG10540D PROTEIN"/>
    <property type="match status" value="1"/>
</dbReference>
<proteinExistence type="predicted"/>
<dbReference type="Proteomes" id="UP000289738">
    <property type="component" value="Chromosome B06"/>
</dbReference>
<sequence length="183" mass="21873">MDKMIKFLFQFIFARRMSWSKDRDISLVCNPITGEFIRLPEHPSIFKPYECEISWGFGFHPKTNQYKVMRMYIFKHGHPMVVEMLRVGISTTWINIEVDYPKNLIYMSIYGIYLNGALHWIGKDIVGKSIWTFNFDTERFQSFSLPDQGLEISIFEVRSFLCLIYFDEPVTIWMMERYGVRES</sequence>
<dbReference type="EMBL" id="SDMP01000016">
    <property type="protein sequence ID" value="RYR01544.1"/>
    <property type="molecule type" value="Genomic_DNA"/>
</dbReference>
<dbReference type="InterPro" id="IPR017451">
    <property type="entry name" value="F-box-assoc_interact_dom"/>
</dbReference>
<gene>
    <name evidence="2" type="ORF">Ahy_B06g080435</name>
</gene>
<feature type="domain" description="F-box associated beta-propeller type 3" evidence="1">
    <location>
        <begin position="24"/>
        <end position="149"/>
    </location>
</feature>
<dbReference type="InterPro" id="IPR013187">
    <property type="entry name" value="F-box-assoc_dom_typ3"/>
</dbReference>
<evidence type="ECO:0000313" key="3">
    <source>
        <dbReference type="Proteomes" id="UP000289738"/>
    </source>
</evidence>
<dbReference type="NCBIfam" id="TIGR01640">
    <property type="entry name" value="F_box_assoc_1"/>
    <property type="match status" value="1"/>
</dbReference>
<comment type="caution">
    <text evidence="2">The sequence shown here is derived from an EMBL/GenBank/DDBJ whole genome shotgun (WGS) entry which is preliminary data.</text>
</comment>
<keyword evidence="3" id="KW-1185">Reference proteome</keyword>
<evidence type="ECO:0000259" key="1">
    <source>
        <dbReference type="Pfam" id="PF08268"/>
    </source>
</evidence>
<dbReference type="PANTHER" id="PTHR31672:SF13">
    <property type="entry name" value="F-BOX PROTEIN CPR30-LIKE"/>
    <property type="match status" value="1"/>
</dbReference>
<accession>A0A444YI28</accession>
<dbReference type="InterPro" id="IPR050796">
    <property type="entry name" value="SCF_F-box_component"/>
</dbReference>
<name>A0A444YI28_ARAHY</name>
<dbReference type="Pfam" id="PF08268">
    <property type="entry name" value="FBA_3"/>
    <property type="match status" value="1"/>
</dbReference>
<organism evidence="2 3">
    <name type="scientific">Arachis hypogaea</name>
    <name type="common">Peanut</name>
    <dbReference type="NCBI Taxonomy" id="3818"/>
    <lineage>
        <taxon>Eukaryota</taxon>
        <taxon>Viridiplantae</taxon>
        <taxon>Streptophyta</taxon>
        <taxon>Embryophyta</taxon>
        <taxon>Tracheophyta</taxon>
        <taxon>Spermatophyta</taxon>
        <taxon>Magnoliopsida</taxon>
        <taxon>eudicotyledons</taxon>
        <taxon>Gunneridae</taxon>
        <taxon>Pentapetalae</taxon>
        <taxon>rosids</taxon>
        <taxon>fabids</taxon>
        <taxon>Fabales</taxon>
        <taxon>Fabaceae</taxon>
        <taxon>Papilionoideae</taxon>
        <taxon>50 kb inversion clade</taxon>
        <taxon>dalbergioids sensu lato</taxon>
        <taxon>Dalbergieae</taxon>
        <taxon>Pterocarpus clade</taxon>
        <taxon>Arachis</taxon>
    </lineage>
</organism>
<dbReference type="AlphaFoldDB" id="A0A444YI28"/>
<protein>
    <recommendedName>
        <fullName evidence="1">F-box associated beta-propeller type 3 domain-containing protein</fullName>
    </recommendedName>
</protein>
<reference evidence="2 3" key="1">
    <citation type="submission" date="2019-01" db="EMBL/GenBank/DDBJ databases">
        <title>Sequencing of cultivated peanut Arachis hypogaea provides insights into genome evolution and oil improvement.</title>
        <authorList>
            <person name="Chen X."/>
        </authorList>
    </citation>
    <scope>NUCLEOTIDE SEQUENCE [LARGE SCALE GENOMIC DNA]</scope>
    <source>
        <strain evidence="3">cv. Fuhuasheng</strain>
        <tissue evidence="2">Leaves</tissue>
    </source>
</reference>
<evidence type="ECO:0000313" key="2">
    <source>
        <dbReference type="EMBL" id="RYR01544.1"/>
    </source>
</evidence>